<protein>
    <submittedName>
        <fullName evidence="1">Uncharacterized protein</fullName>
    </submittedName>
</protein>
<reference evidence="1" key="1">
    <citation type="journal article" date="2021" name="Proc. Natl. Acad. Sci. U.S.A.">
        <title>A Catalog of Tens of Thousands of Viruses from Human Metagenomes Reveals Hidden Associations with Chronic Diseases.</title>
        <authorList>
            <person name="Tisza M.J."/>
            <person name="Buck C.B."/>
        </authorList>
    </citation>
    <scope>NUCLEOTIDE SEQUENCE</scope>
    <source>
        <strain evidence="1">CtHip2</strain>
    </source>
</reference>
<proteinExistence type="predicted"/>
<evidence type="ECO:0000313" key="1">
    <source>
        <dbReference type="EMBL" id="DAF42638.1"/>
    </source>
</evidence>
<dbReference type="EMBL" id="BK032497">
    <property type="protein sequence ID" value="DAF42638.1"/>
    <property type="molecule type" value="Genomic_DNA"/>
</dbReference>
<accession>A0A8S5RV35</accession>
<organism evidence="1">
    <name type="scientific">Siphoviridae sp. ctHip2</name>
    <dbReference type="NCBI Taxonomy" id="2827830"/>
    <lineage>
        <taxon>Viruses</taxon>
        <taxon>Duplodnaviria</taxon>
        <taxon>Heunggongvirae</taxon>
        <taxon>Uroviricota</taxon>
        <taxon>Caudoviricetes</taxon>
    </lineage>
</organism>
<sequence>MLKQKDNKFYIGKEEVTLFAIYLPDLFTDVPSDYYFYFNPKNNKFEMASDNSFAYWASQVFYDSSFIVLAQYKKSERIDLINDKTFLFKYFSDTMDNDEDRQIFLEHGKEEIDKIHASYENMKRLLAGVGAGLFDSEKYIVQWLQKEYGENLIFSITPNDYGYLLKIHEYNKVAQYLHKSNFNKDWGKKRVKTELNNLKYELAFQRAITRSLESVKEYEKEIIKEKAKNILSDCNIGKIDSITSRIENNEIIMMARLILFSGDYLTIHFAKDFTITRIAKSIKDKGQEEIIDGITYIKPGSFTETFANISTKINLEETDKWLPILDNL</sequence>
<name>A0A8S5RV35_9CAUD</name>